<gene>
    <name evidence="1" type="ORF">AD945_16795</name>
</gene>
<organism evidence="1 2">
    <name type="scientific">Gluconobacter albidus</name>
    <dbReference type="NCBI Taxonomy" id="318683"/>
    <lineage>
        <taxon>Bacteria</taxon>
        <taxon>Pseudomonadati</taxon>
        <taxon>Pseudomonadota</taxon>
        <taxon>Alphaproteobacteria</taxon>
        <taxon>Acetobacterales</taxon>
        <taxon>Acetobacteraceae</taxon>
        <taxon>Gluconobacter</taxon>
    </lineage>
</organism>
<evidence type="ECO:0000313" key="1">
    <source>
        <dbReference type="EMBL" id="KXV45831.1"/>
    </source>
</evidence>
<dbReference type="PATRIC" id="fig|318683.6.peg.256"/>
<dbReference type="EMBL" id="LHZR01000114">
    <property type="protein sequence ID" value="KXV45831.1"/>
    <property type="molecule type" value="Genomic_DNA"/>
</dbReference>
<evidence type="ECO:0000313" key="2">
    <source>
        <dbReference type="Proteomes" id="UP000075636"/>
    </source>
</evidence>
<name>A0A149TEE9_9PROT</name>
<protein>
    <submittedName>
        <fullName evidence="1">Uncharacterized protein</fullName>
    </submittedName>
</protein>
<proteinExistence type="predicted"/>
<comment type="caution">
    <text evidence="1">The sequence shown here is derived from an EMBL/GenBank/DDBJ whole genome shotgun (WGS) entry which is preliminary data.</text>
</comment>
<sequence length="124" mass="14424">MVDTSGDLTLTCDEMASLRSYLIATVFEFSDSIEMSILGMFGANEILSMANKVYFFMMENKKEYTNIFSNDDYKIISSCIFHGEMALGIYSTYKKYIDYETCDFEITKDKIHNYILEYRKNSGF</sequence>
<dbReference type="AlphaFoldDB" id="A0A149TEE9"/>
<reference evidence="1 2" key="1">
    <citation type="submission" date="2015-06" db="EMBL/GenBank/DDBJ databases">
        <title>Improved classification and identification of acetic acid bacteria using matrix-assisted laser desorption/ionization time-of-flight mass spectrometry; Gluconobacter nephelii and Gluconobacter uchimurae are later heterotypic synonyms of Gluconobacter japonicus and Gluconobacter oxydans, respectively.</title>
        <authorList>
            <person name="Li L."/>
            <person name="Cleenwerck I."/>
            <person name="De Vuyst L."/>
            <person name="Vandamme P."/>
        </authorList>
    </citation>
    <scope>NUCLEOTIDE SEQUENCE [LARGE SCALE GENOMIC DNA]</scope>
    <source>
        <strain evidence="1 2">LMG 1768</strain>
    </source>
</reference>
<dbReference type="Proteomes" id="UP000075636">
    <property type="component" value="Unassembled WGS sequence"/>
</dbReference>
<dbReference type="RefSeq" id="WP_062110556.1">
    <property type="nucleotide sequence ID" value="NZ_LHZR01000114.1"/>
</dbReference>
<accession>A0A149TEE9</accession>
<dbReference type="OrthoDB" id="9883961at2"/>